<feature type="compositionally biased region" description="Gly residues" evidence="1">
    <location>
        <begin position="11"/>
        <end position="20"/>
    </location>
</feature>
<dbReference type="EMBL" id="JAVRQU010000022">
    <property type="protein sequence ID" value="KAK5691151.1"/>
    <property type="molecule type" value="Genomic_DNA"/>
</dbReference>
<comment type="caution">
    <text evidence="2">The sequence shown here is derived from an EMBL/GenBank/DDBJ whole genome shotgun (WGS) entry which is preliminary data.</text>
</comment>
<sequence>MGYCLVCSLDRGGGGGGGGSLRRPRVHPRELLTKEDHQPDVVFTYEQDEFTHLEDDRIDHVSESEVSTVVTNRPRKRRLAEDDIRIRKSKSFSSASESLEGGDESESESTSLHALELPEGAQSQEECGTMTRDLASGGEGRCHTREACKI</sequence>
<evidence type="ECO:0000313" key="2">
    <source>
        <dbReference type="EMBL" id="KAK5691151.1"/>
    </source>
</evidence>
<dbReference type="Proteomes" id="UP001310594">
    <property type="component" value="Unassembled WGS sequence"/>
</dbReference>
<name>A0AAN7ZZN6_9PEZI</name>
<organism evidence="2 3">
    <name type="scientific">Elasticomyces elasticus</name>
    <dbReference type="NCBI Taxonomy" id="574655"/>
    <lineage>
        <taxon>Eukaryota</taxon>
        <taxon>Fungi</taxon>
        <taxon>Dikarya</taxon>
        <taxon>Ascomycota</taxon>
        <taxon>Pezizomycotina</taxon>
        <taxon>Dothideomycetes</taxon>
        <taxon>Dothideomycetidae</taxon>
        <taxon>Mycosphaerellales</taxon>
        <taxon>Teratosphaeriaceae</taxon>
        <taxon>Elasticomyces</taxon>
    </lineage>
</organism>
<accession>A0AAN7ZZN6</accession>
<evidence type="ECO:0000313" key="3">
    <source>
        <dbReference type="Proteomes" id="UP001310594"/>
    </source>
</evidence>
<feature type="region of interest" description="Disordered" evidence="1">
    <location>
        <begin position="11"/>
        <end position="39"/>
    </location>
</feature>
<dbReference type="AlphaFoldDB" id="A0AAN7ZZN6"/>
<feature type="compositionally biased region" description="Basic and acidic residues" evidence="1">
    <location>
        <begin position="140"/>
        <end position="150"/>
    </location>
</feature>
<protein>
    <submittedName>
        <fullName evidence="2">Uncharacterized protein</fullName>
    </submittedName>
</protein>
<evidence type="ECO:0000256" key="1">
    <source>
        <dbReference type="SAM" id="MobiDB-lite"/>
    </source>
</evidence>
<feature type="region of interest" description="Disordered" evidence="1">
    <location>
        <begin position="62"/>
        <end position="150"/>
    </location>
</feature>
<gene>
    <name evidence="2" type="ORF">LTR97_011803</name>
</gene>
<proteinExistence type="predicted"/>
<reference evidence="2" key="1">
    <citation type="submission" date="2023-08" db="EMBL/GenBank/DDBJ databases">
        <title>Black Yeasts Isolated from many extreme environments.</title>
        <authorList>
            <person name="Coleine C."/>
            <person name="Stajich J.E."/>
            <person name="Selbmann L."/>
        </authorList>
    </citation>
    <scope>NUCLEOTIDE SEQUENCE</scope>
    <source>
        <strain evidence="2">CCFEE 5810</strain>
    </source>
</reference>
<feature type="compositionally biased region" description="Basic and acidic residues" evidence="1">
    <location>
        <begin position="27"/>
        <end position="39"/>
    </location>
</feature>